<reference evidence="2 3" key="1">
    <citation type="submission" date="2020-08" db="EMBL/GenBank/DDBJ databases">
        <title>Genomic Encyclopedia of Type Strains, Phase IV (KMG-V): Genome sequencing to study the core and pangenomes of soil and plant-associated prokaryotes.</title>
        <authorList>
            <person name="Whitman W."/>
        </authorList>
    </citation>
    <scope>NUCLEOTIDE SEQUENCE [LARGE SCALE GENOMIC DNA]</scope>
    <source>
        <strain evidence="2 3">SEMIA 4059</strain>
    </source>
</reference>
<feature type="region of interest" description="Disordered" evidence="1">
    <location>
        <begin position="1"/>
        <end position="47"/>
    </location>
</feature>
<accession>A0ABR6R9T0</accession>
<protein>
    <submittedName>
        <fullName evidence="2">Uncharacterized protein</fullName>
    </submittedName>
</protein>
<feature type="non-terminal residue" evidence="2">
    <location>
        <position position="1"/>
    </location>
</feature>
<keyword evidence="3" id="KW-1185">Reference proteome</keyword>
<gene>
    <name evidence="2" type="ORF">GGD45_006413</name>
</gene>
<evidence type="ECO:0000313" key="2">
    <source>
        <dbReference type="EMBL" id="MBB6495939.1"/>
    </source>
</evidence>
<feature type="region of interest" description="Disordered" evidence="1">
    <location>
        <begin position="81"/>
        <end position="100"/>
    </location>
</feature>
<name>A0ABR6R9T0_RHITR</name>
<proteinExistence type="predicted"/>
<evidence type="ECO:0000256" key="1">
    <source>
        <dbReference type="SAM" id="MobiDB-lite"/>
    </source>
</evidence>
<evidence type="ECO:0000313" key="3">
    <source>
        <dbReference type="Proteomes" id="UP000526625"/>
    </source>
</evidence>
<organism evidence="2 3">
    <name type="scientific">Rhizobium tropici</name>
    <dbReference type="NCBI Taxonomy" id="398"/>
    <lineage>
        <taxon>Bacteria</taxon>
        <taxon>Pseudomonadati</taxon>
        <taxon>Pseudomonadota</taxon>
        <taxon>Alphaproteobacteria</taxon>
        <taxon>Hyphomicrobiales</taxon>
        <taxon>Rhizobiaceae</taxon>
        <taxon>Rhizobium/Agrobacterium group</taxon>
        <taxon>Rhizobium</taxon>
    </lineage>
</organism>
<sequence length="193" mass="21198">GGKRLGHSAPVDGQQRQEIRLPCPGWPPLPCDRSHQRKGLRRVSDQPCSGAMVPQRIATDAASLRPCIRSRIPSRAQIRFRLPPTDQSGSPRAIADTGQSRKLSSVAMALCERLAVPGWARNRARAHANVPAVFPQATPSRDVRPSAAQPCPILSEKSSKDECTLSGRSQMPIRRWPAVMKRARFADEQTPEC</sequence>
<dbReference type="Proteomes" id="UP000526625">
    <property type="component" value="Unassembled WGS sequence"/>
</dbReference>
<comment type="caution">
    <text evidence="2">The sequence shown here is derived from an EMBL/GenBank/DDBJ whole genome shotgun (WGS) entry which is preliminary data.</text>
</comment>
<dbReference type="EMBL" id="JACHBF010000063">
    <property type="protein sequence ID" value="MBB6495939.1"/>
    <property type="molecule type" value="Genomic_DNA"/>
</dbReference>